<evidence type="ECO:0000313" key="1">
    <source>
        <dbReference type="EMBL" id="PAK20869.1"/>
    </source>
</evidence>
<organism evidence="1 2">
    <name type="scientific">Mycoplasmopsis agassizii</name>
    <dbReference type="NCBI Taxonomy" id="33922"/>
    <lineage>
        <taxon>Bacteria</taxon>
        <taxon>Bacillati</taxon>
        <taxon>Mycoplasmatota</taxon>
        <taxon>Mycoplasmoidales</taxon>
        <taxon>Metamycoplasmataceae</taxon>
        <taxon>Mycoplasmopsis</taxon>
    </lineage>
</organism>
<protein>
    <submittedName>
        <fullName evidence="1">Uncharacterized protein</fullName>
    </submittedName>
</protein>
<sequence>LGKEVTVTGFTSENAYALKIYKELTSENLKMTLDGSTNTQATALKEKMASQVTSDEDFANLNTALKAKLDSLNSSFEATGFKIEIIKKASESGQNYFDNAAGALQVQFLLSSTNNGTTKYWKLTTTNQSTVGDDASVEAVTDKTAATGRDADITGFKTGASYLSPLLESFVYKTTFETTDEANIKKLSNVFKAPTDSDDDTRLETMIDALNALKAETQTQLDKNAVVGYSLSTTASDNKWTVVSSDVDGKLVNVSGQFKLTAGNDGTNPSTLNIKGTSDLAEFSPHFMSV</sequence>
<feature type="non-terminal residue" evidence="1">
    <location>
        <position position="1"/>
    </location>
</feature>
<dbReference type="RefSeq" id="WP_180738054.1">
    <property type="nucleotide sequence ID" value="NZ_NQNY01000034.1"/>
</dbReference>
<dbReference type="AlphaFoldDB" id="A0A269THB3"/>
<accession>A0A269THB3</accession>
<gene>
    <name evidence="1" type="ORF">CJJ23_04950</name>
</gene>
<comment type="caution">
    <text evidence="1">The sequence shown here is derived from an EMBL/GenBank/DDBJ whole genome shotgun (WGS) entry which is preliminary data.</text>
</comment>
<reference evidence="2" key="1">
    <citation type="submission" date="2017-08" db="EMBL/GenBank/DDBJ databases">
        <authorList>
            <person name="Alvarez-Ponce D."/>
            <person name="Weitzman C.L."/>
            <person name="Tillett R.L."/>
            <person name="Sandmeier F.C."/>
            <person name="Tracy C.R."/>
        </authorList>
    </citation>
    <scope>NUCLEOTIDE SEQUENCE [LARGE SCALE GENOMIC DNA]</scope>
    <source>
        <strain evidence="2">723</strain>
    </source>
</reference>
<dbReference type="EMBL" id="NQNY01000034">
    <property type="protein sequence ID" value="PAK20869.1"/>
    <property type="molecule type" value="Genomic_DNA"/>
</dbReference>
<dbReference type="Proteomes" id="UP000216943">
    <property type="component" value="Unassembled WGS sequence"/>
</dbReference>
<proteinExistence type="predicted"/>
<feature type="non-terminal residue" evidence="1">
    <location>
        <position position="290"/>
    </location>
</feature>
<evidence type="ECO:0000313" key="2">
    <source>
        <dbReference type="Proteomes" id="UP000216943"/>
    </source>
</evidence>
<name>A0A269THB3_9BACT</name>